<accession>A0A699QDN9</accession>
<evidence type="ECO:0000313" key="1">
    <source>
        <dbReference type="EMBL" id="GFC62955.1"/>
    </source>
</evidence>
<gene>
    <name evidence="1" type="ORF">Tci_834925</name>
</gene>
<proteinExistence type="predicted"/>
<name>A0A699QDN9_TANCI</name>
<feature type="non-terminal residue" evidence="1">
    <location>
        <position position="48"/>
    </location>
</feature>
<protein>
    <submittedName>
        <fullName evidence="1">Uncharacterized protein</fullName>
    </submittedName>
</protein>
<organism evidence="1">
    <name type="scientific">Tanacetum cinerariifolium</name>
    <name type="common">Dalmatian daisy</name>
    <name type="synonym">Chrysanthemum cinerariifolium</name>
    <dbReference type="NCBI Taxonomy" id="118510"/>
    <lineage>
        <taxon>Eukaryota</taxon>
        <taxon>Viridiplantae</taxon>
        <taxon>Streptophyta</taxon>
        <taxon>Embryophyta</taxon>
        <taxon>Tracheophyta</taxon>
        <taxon>Spermatophyta</taxon>
        <taxon>Magnoliopsida</taxon>
        <taxon>eudicotyledons</taxon>
        <taxon>Gunneridae</taxon>
        <taxon>Pentapetalae</taxon>
        <taxon>asterids</taxon>
        <taxon>campanulids</taxon>
        <taxon>Asterales</taxon>
        <taxon>Asteraceae</taxon>
        <taxon>Asteroideae</taxon>
        <taxon>Anthemideae</taxon>
        <taxon>Anthemidinae</taxon>
        <taxon>Tanacetum</taxon>
    </lineage>
</organism>
<dbReference type="EMBL" id="BKCJ010995935">
    <property type="protein sequence ID" value="GFC62955.1"/>
    <property type="molecule type" value="Genomic_DNA"/>
</dbReference>
<comment type="caution">
    <text evidence="1">The sequence shown here is derived from an EMBL/GenBank/DDBJ whole genome shotgun (WGS) entry which is preliminary data.</text>
</comment>
<dbReference type="AlphaFoldDB" id="A0A699QDN9"/>
<reference evidence="1" key="1">
    <citation type="journal article" date="2019" name="Sci. Rep.">
        <title>Draft genome of Tanacetum cinerariifolium, the natural source of mosquito coil.</title>
        <authorList>
            <person name="Yamashiro T."/>
            <person name="Shiraishi A."/>
            <person name="Satake H."/>
            <person name="Nakayama K."/>
        </authorList>
    </citation>
    <scope>NUCLEOTIDE SEQUENCE</scope>
</reference>
<sequence length="48" mass="5563">MVAYLTMSGKSKEYTWSSNGQELEATGIMWYAYHNIFNHTADFVGRKK</sequence>